<comment type="caution">
    <text evidence="2">The sequence shown here is derived from an EMBL/GenBank/DDBJ whole genome shotgun (WGS) entry which is preliminary data.</text>
</comment>
<keyword evidence="1" id="KW-0812">Transmembrane</keyword>
<feature type="transmembrane region" description="Helical" evidence="1">
    <location>
        <begin position="20"/>
        <end position="41"/>
    </location>
</feature>
<sequence>MIEFLRQRAAPLNDAGEVDWPRALILFFRVMAAVQFMKGLVHWGLLLGDAGGEGVGTDLEYQAANIYFAVLDPIASVGLWMTSSWGAILWLLAAVSQIAACAAFNEVYGTLWPLLVFELISVGVYVYITWQVSKVSDD</sequence>
<organism evidence="2 3">
    <name type="scientific">Terrihabitans rhizophilus</name>
    <dbReference type="NCBI Taxonomy" id="3092662"/>
    <lineage>
        <taxon>Bacteria</taxon>
        <taxon>Pseudomonadati</taxon>
        <taxon>Pseudomonadota</taxon>
        <taxon>Alphaproteobacteria</taxon>
        <taxon>Hyphomicrobiales</taxon>
        <taxon>Terrihabitans</taxon>
    </lineage>
</organism>
<keyword evidence="1" id="KW-0472">Membrane</keyword>
<evidence type="ECO:0000313" key="2">
    <source>
        <dbReference type="EMBL" id="MDX6807116.1"/>
    </source>
</evidence>
<keyword evidence="1" id="KW-1133">Transmembrane helix</keyword>
<protein>
    <submittedName>
        <fullName evidence="2">DUF6163 family protein</fullName>
    </submittedName>
</protein>
<dbReference type="Pfam" id="PF19660">
    <property type="entry name" value="DUF6163"/>
    <property type="match status" value="1"/>
</dbReference>
<gene>
    <name evidence="2" type="ORF">SCD90_13675</name>
</gene>
<keyword evidence="3" id="KW-1185">Reference proteome</keyword>
<proteinExistence type="predicted"/>
<evidence type="ECO:0000313" key="3">
    <source>
        <dbReference type="Proteomes" id="UP001274321"/>
    </source>
</evidence>
<name>A0ABU4RR84_9HYPH</name>
<reference evidence="2 3" key="1">
    <citation type="submission" date="2023-11" db="EMBL/GenBank/DDBJ databases">
        <authorList>
            <person name="Bao R."/>
        </authorList>
    </citation>
    <scope>NUCLEOTIDE SEQUENCE [LARGE SCALE GENOMIC DNA]</scope>
    <source>
        <strain evidence="2 3">PJ23</strain>
    </source>
</reference>
<feature type="transmembrane region" description="Helical" evidence="1">
    <location>
        <begin position="111"/>
        <end position="130"/>
    </location>
</feature>
<dbReference type="RefSeq" id="WP_319845238.1">
    <property type="nucleotide sequence ID" value="NZ_JAXAFJ010000009.1"/>
</dbReference>
<dbReference type="Proteomes" id="UP001274321">
    <property type="component" value="Unassembled WGS sequence"/>
</dbReference>
<dbReference type="InterPro" id="IPR046161">
    <property type="entry name" value="DUF6163"/>
</dbReference>
<evidence type="ECO:0000256" key="1">
    <source>
        <dbReference type="SAM" id="Phobius"/>
    </source>
</evidence>
<accession>A0ABU4RR84</accession>
<dbReference type="EMBL" id="JAXAFJ010000009">
    <property type="protein sequence ID" value="MDX6807116.1"/>
    <property type="molecule type" value="Genomic_DNA"/>
</dbReference>